<reference evidence="3 4" key="1">
    <citation type="journal article" date="2015" name="Sci. Rep.">
        <title>Genome of the facultative scuticociliatosis pathogen Pseudocohnilembus persalinus provides insight into its virulence through horizontal gene transfer.</title>
        <authorList>
            <person name="Xiong J."/>
            <person name="Wang G."/>
            <person name="Cheng J."/>
            <person name="Tian M."/>
            <person name="Pan X."/>
            <person name="Warren A."/>
            <person name="Jiang C."/>
            <person name="Yuan D."/>
            <person name="Miao W."/>
        </authorList>
    </citation>
    <scope>NUCLEOTIDE SEQUENCE [LARGE SCALE GENOMIC DNA]</scope>
    <source>
        <strain evidence="3">36N120E</strain>
    </source>
</reference>
<keyword evidence="1" id="KW-0175">Coiled coil</keyword>
<organism evidence="3 4">
    <name type="scientific">Pseudocohnilembus persalinus</name>
    <name type="common">Ciliate</name>
    <dbReference type="NCBI Taxonomy" id="266149"/>
    <lineage>
        <taxon>Eukaryota</taxon>
        <taxon>Sar</taxon>
        <taxon>Alveolata</taxon>
        <taxon>Ciliophora</taxon>
        <taxon>Intramacronucleata</taxon>
        <taxon>Oligohymenophorea</taxon>
        <taxon>Scuticociliatia</taxon>
        <taxon>Philasterida</taxon>
        <taxon>Pseudocohnilembidae</taxon>
        <taxon>Pseudocohnilembus</taxon>
    </lineage>
</organism>
<evidence type="ECO:0000313" key="3">
    <source>
        <dbReference type="EMBL" id="KRX10984.1"/>
    </source>
</evidence>
<keyword evidence="2" id="KW-1133">Transmembrane helix</keyword>
<feature type="transmembrane region" description="Helical" evidence="2">
    <location>
        <begin position="69"/>
        <end position="93"/>
    </location>
</feature>
<feature type="transmembrane region" description="Helical" evidence="2">
    <location>
        <begin position="15"/>
        <end position="38"/>
    </location>
</feature>
<gene>
    <name evidence="3" type="ORF">PPERSA_12312</name>
</gene>
<keyword evidence="2" id="KW-0812">Transmembrane</keyword>
<name>A0A0V0R9U0_PSEPJ</name>
<keyword evidence="2" id="KW-0472">Membrane</keyword>
<proteinExistence type="predicted"/>
<dbReference type="InParanoid" id="A0A0V0R9U0"/>
<protein>
    <recommendedName>
        <fullName evidence="5">Transmembrane protein</fullName>
    </recommendedName>
</protein>
<sequence length="425" mass="50100">MSYNDDENNNNDGGAIGGGVIGGIWFFFIILGIFYGWYCRPKIGAWKFLEYMSNDNLCSQQHGEDKNCCCGWILVIFNIIIPFCLFAWISAYWRLYLCTCCRCETESELEQKRITYEAKRQNQIKQMYGTPKQNSYSNNKEKKYMQNNQAAGVEASDQNNIKIANIQQDFDAYLQTIGNAHQEEIQQLDEKILNLEKAMKIQNESKFNQKQIHQQNPEYSTQITETNISDLNTSFFSNQCFPNTQQQENNLKRRHSKQINNNFTADQIIFSLHEKIEILQQNLDQKNRDLTKKRNQTQIITEIKEELSQKCQNQEKQIENLNSQIKKQKIVNKELEQYIEKCVNQQIENQKNSNFKQNNEEKKKNEYQQKQIKNQNQLKINNNFYEITQEDSLDSKEVLNNQKLNIRLKKSTSNSIRTITKIDSK</sequence>
<comment type="caution">
    <text evidence="3">The sequence shown here is derived from an EMBL/GenBank/DDBJ whole genome shotgun (WGS) entry which is preliminary data.</text>
</comment>
<evidence type="ECO:0000256" key="1">
    <source>
        <dbReference type="SAM" id="Coils"/>
    </source>
</evidence>
<evidence type="ECO:0000256" key="2">
    <source>
        <dbReference type="SAM" id="Phobius"/>
    </source>
</evidence>
<evidence type="ECO:0008006" key="5">
    <source>
        <dbReference type="Google" id="ProtNLM"/>
    </source>
</evidence>
<dbReference type="EMBL" id="LDAU01000012">
    <property type="protein sequence ID" value="KRX10984.1"/>
    <property type="molecule type" value="Genomic_DNA"/>
</dbReference>
<keyword evidence="4" id="KW-1185">Reference proteome</keyword>
<feature type="coiled-coil region" evidence="1">
    <location>
        <begin position="269"/>
        <end position="338"/>
    </location>
</feature>
<evidence type="ECO:0000313" key="4">
    <source>
        <dbReference type="Proteomes" id="UP000054937"/>
    </source>
</evidence>
<feature type="coiled-coil region" evidence="1">
    <location>
        <begin position="178"/>
        <end position="205"/>
    </location>
</feature>
<dbReference type="AlphaFoldDB" id="A0A0V0R9U0"/>
<dbReference type="Proteomes" id="UP000054937">
    <property type="component" value="Unassembled WGS sequence"/>
</dbReference>
<accession>A0A0V0R9U0</accession>